<organism evidence="1">
    <name type="scientific">Oppiella nova</name>
    <dbReference type="NCBI Taxonomy" id="334625"/>
    <lineage>
        <taxon>Eukaryota</taxon>
        <taxon>Metazoa</taxon>
        <taxon>Ecdysozoa</taxon>
        <taxon>Arthropoda</taxon>
        <taxon>Chelicerata</taxon>
        <taxon>Arachnida</taxon>
        <taxon>Acari</taxon>
        <taxon>Acariformes</taxon>
        <taxon>Sarcoptiformes</taxon>
        <taxon>Oribatida</taxon>
        <taxon>Brachypylina</taxon>
        <taxon>Oppioidea</taxon>
        <taxon>Oppiidae</taxon>
        <taxon>Oppiella</taxon>
    </lineage>
</organism>
<dbReference type="GO" id="GO:0005975">
    <property type="term" value="P:carbohydrate metabolic process"/>
    <property type="evidence" value="ECO:0007669"/>
    <property type="project" value="InterPro"/>
</dbReference>
<dbReference type="SUPFAM" id="SSF88713">
    <property type="entry name" value="Glycoside hydrolase/deacetylase"/>
    <property type="match status" value="1"/>
</dbReference>
<feature type="non-terminal residue" evidence="1">
    <location>
        <position position="1"/>
    </location>
</feature>
<name>A0A7R9MHS4_9ACAR</name>
<gene>
    <name evidence="1" type="ORF">ONB1V03_LOCUS17066</name>
</gene>
<dbReference type="InterPro" id="IPR052740">
    <property type="entry name" value="CE4"/>
</dbReference>
<reference evidence="1" key="1">
    <citation type="submission" date="2020-11" db="EMBL/GenBank/DDBJ databases">
        <authorList>
            <person name="Tran Van P."/>
        </authorList>
    </citation>
    <scope>NUCLEOTIDE SEQUENCE</scope>
</reference>
<dbReference type="AlphaFoldDB" id="A0A7R9MHS4"/>
<accession>A0A7R9MHS4</accession>
<proteinExistence type="predicted"/>
<evidence type="ECO:0000313" key="2">
    <source>
        <dbReference type="Proteomes" id="UP000728032"/>
    </source>
</evidence>
<dbReference type="Proteomes" id="UP000728032">
    <property type="component" value="Unassembled WGS sequence"/>
</dbReference>
<dbReference type="InterPro" id="IPR011330">
    <property type="entry name" value="Glyco_hydro/deAcase_b/a-brl"/>
</dbReference>
<sequence length="392" mass="44162">EKPVNGREKGIHMMRKELRYDDYERTGSRGPKVVHFDDDDESELMSDQIRKDMTQPKELEIKFVSTVRTESVSTGPQTAPVVLTSTTTTTSSTAPISIQKFDLKRNTNLTTSNETKTSTAPVVMTRMARVQHPNPNPHKYYKINAQKFVDLNPLVKYIKTLDSELRLEPLTYFPFNYTQHPAPKTTSAATTTTTTIAPTVFYSYRSNENYRKYTTTPMPPPALNVTQFRRPSAPVPQTTTPAAHGSLLKHISSENIQTANNRPAVMNPLKMSASILPVPARPLNLFPTPDPYLTAQKCADKSCRLPDCFCGGIDSPVGLTPKQIPQIIMITFDDAVNDVNWHIYEEIFTDDRKNPNGCPIRATFYVSHEWTDYGQVQTLYSRGHEFASHSIT</sequence>
<dbReference type="OrthoDB" id="504708at2759"/>
<protein>
    <recommendedName>
        <fullName evidence="3">NodB homology domain-containing protein</fullName>
    </recommendedName>
</protein>
<dbReference type="EMBL" id="CAJPVJ010020425">
    <property type="protein sequence ID" value="CAG2177637.1"/>
    <property type="molecule type" value="Genomic_DNA"/>
</dbReference>
<dbReference type="PANTHER" id="PTHR45985:SF3">
    <property type="entry name" value="CHITIN DEACETYLASE-LIKE 4"/>
    <property type="match status" value="1"/>
</dbReference>
<evidence type="ECO:0000313" key="1">
    <source>
        <dbReference type="EMBL" id="CAD7660499.1"/>
    </source>
</evidence>
<dbReference type="Gene3D" id="3.20.20.370">
    <property type="entry name" value="Glycoside hydrolase/deacetylase"/>
    <property type="match status" value="1"/>
</dbReference>
<evidence type="ECO:0008006" key="3">
    <source>
        <dbReference type="Google" id="ProtNLM"/>
    </source>
</evidence>
<dbReference type="PANTHER" id="PTHR45985">
    <property type="match status" value="1"/>
</dbReference>
<keyword evidence="2" id="KW-1185">Reference proteome</keyword>
<dbReference type="EMBL" id="OC935250">
    <property type="protein sequence ID" value="CAD7660499.1"/>
    <property type="molecule type" value="Genomic_DNA"/>
</dbReference>